<feature type="region of interest" description="Disordered" evidence="13">
    <location>
        <begin position="199"/>
        <end position="274"/>
    </location>
</feature>
<feature type="compositionally biased region" description="Gly residues" evidence="13">
    <location>
        <begin position="1744"/>
        <end position="1754"/>
    </location>
</feature>
<dbReference type="CDD" id="cd17920">
    <property type="entry name" value="DEXHc_RecQ"/>
    <property type="match status" value="1"/>
</dbReference>
<evidence type="ECO:0000313" key="16">
    <source>
        <dbReference type="EMBL" id="EJT81359.1"/>
    </source>
</evidence>
<evidence type="ECO:0000256" key="1">
    <source>
        <dbReference type="ARBA" id="ARBA00004123"/>
    </source>
</evidence>
<reference evidence="18" key="1">
    <citation type="submission" date="2010-07" db="EMBL/GenBank/DDBJ databases">
        <title>The genome sequence of Gaeumannomyces graminis var. tritici strain R3-111a-1.</title>
        <authorList>
            <consortium name="The Broad Institute Genome Sequencing Platform"/>
            <person name="Ma L.-J."/>
            <person name="Dead R."/>
            <person name="Young S."/>
            <person name="Zeng Q."/>
            <person name="Koehrsen M."/>
            <person name="Alvarado L."/>
            <person name="Berlin A."/>
            <person name="Chapman S.B."/>
            <person name="Chen Z."/>
            <person name="Freedman E."/>
            <person name="Gellesch M."/>
            <person name="Goldberg J."/>
            <person name="Griggs A."/>
            <person name="Gujja S."/>
            <person name="Heilman E.R."/>
            <person name="Heiman D."/>
            <person name="Hepburn T."/>
            <person name="Howarth C."/>
            <person name="Jen D."/>
            <person name="Larson L."/>
            <person name="Mehta T."/>
            <person name="Neiman D."/>
            <person name="Pearson M."/>
            <person name="Roberts A."/>
            <person name="Saif S."/>
            <person name="Shea T."/>
            <person name="Shenoy N."/>
            <person name="Sisk P."/>
            <person name="Stolte C."/>
            <person name="Sykes S."/>
            <person name="Walk T."/>
            <person name="White J."/>
            <person name="Yandava C."/>
            <person name="Haas B."/>
            <person name="Nusbaum C."/>
            <person name="Birren B."/>
        </authorList>
    </citation>
    <scope>NUCLEOTIDE SEQUENCE [LARGE SCALE GENOMIC DNA]</scope>
    <source>
        <strain evidence="18">R3-111a-1</strain>
    </source>
</reference>
<feature type="compositionally biased region" description="Low complexity" evidence="13">
    <location>
        <begin position="156"/>
        <end position="167"/>
    </location>
</feature>
<dbReference type="GO" id="GO:0009378">
    <property type="term" value="F:four-way junction helicase activity"/>
    <property type="evidence" value="ECO:0007669"/>
    <property type="project" value="TreeGrafter"/>
</dbReference>
<dbReference type="OrthoDB" id="10261556at2759"/>
<keyword evidence="4" id="KW-0378">Hydrolase</keyword>
<dbReference type="GO" id="GO:0005737">
    <property type="term" value="C:cytoplasm"/>
    <property type="evidence" value="ECO:0007669"/>
    <property type="project" value="TreeGrafter"/>
</dbReference>
<evidence type="ECO:0000256" key="12">
    <source>
        <dbReference type="SAM" id="Coils"/>
    </source>
</evidence>
<evidence type="ECO:0000256" key="3">
    <source>
        <dbReference type="ARBA" id="ARBA00022741"/>
    </source>
</evidence>
<dbReference type="InterPro" id="IPR036390">
    <property type="entry name" value="WH_DNA-bd_sf"/>
</dbReference>
<proteinExistence type="inferred from homology"/>
<dbReference type="GO" id="GO:0000724">
    <property type="term" value="P:double-strand break repair via homologous recombination"/>
    <property type="evidence" value="ECO:0007669"/>
    <property type="project" value="TreeGrafter"/>
</dbReference>
<reference evidence="16" key="2">
    <citation type="submission" date="2010-07" db="EMBL/GenBank/DDBJ databases">
        <authorList>
            <consortium name="The Broad Institute Genome Sequencing Platform"/>
            <consortium name="Broad Institute Genome Sequencing Center for Infectious Disease"/>
            <person name="Ma L.-J."/>
            <person name="Dead R."/>
            <person name="Young S."/>
            <person name="Zeng Q."/>
            <person name="Koehrsen M."/>
            <person name="Alvarado L."/>
            <person name="Berlin A."/>
            <person name="Chapman S.B."/>
            <person name="Chen Z."/>
            <person name="Freedman E."/>
            <person name="Gellesch M."/>
            <person name="Goldberg J."/>
            <person name="Griggs A."/>
            <person name="Gujja S."/>
            <person name="Heilman E.R."/>
            <person name="Heiman D."/>
            <person name="Hepburn T."/>
            <person name="Howarth C."/>
            <person name="Jen D."/>
            <person name="Larson L."/>
            <person name="Mehta T."/>
            <person name="Neiman D."/>
            <person name="Pearson M."/>
            <person name="Roberts A."/>
            <person name="Saif S."/>
            <person name="Shea T."/>
            <person name="Shenoy N."/>
            <person name="Sisk P."/>
            <person name="Stolte C."/>
            <person name="Sykes S."/>
            <person name="Walk T."/>
            <person name="White J."/>
            <person name="Yandava C."/>
            <person name="Haas B."/>
            <person name="Nusbaum C."/>
            <person name="Birren B."/>
        </authorList>
    </citation>
    <scope>NUCLEOTIDE SEQUENCE</scope>
    <source>
        <strain evidence="16">R3-111a-1</strain>
    </source>
</reference>
<feature type="compositionally biased region" description="Basic and acidic residues" evidence="13">
    <location>
        <begin position="139"/>
        <end position="151"/>
    </location>
</feature>
<comment type="catalytic activity">
    <reaction evidence="10">
        <text>Couples ATP hydrolysis with the unwinding of duplex DNA by translocating in the 3'-5' direction.</text>
        <dbReference type="EC" id="5.6.2.4"/>
    </reaction>
</comment>
<evidence type="ECO:0000256" key="4">
    <source>
        <dbReference type="ARBA" id="ARBA00022801"/>
    </source>
</evidence>
<evidence type="ECO:0000256" key="2">
    <source>
        <dbReference type="ARBA" id="ARBA00005446"/>
    </source>
</evidence>
<dbReference type="PROSITE" id="PS51192">
    <property type="entry name" value="HELICASE_ATP_BIND_1"/>
    <property type="match status" value="1"/>
</dbReference>
<comment type="subcellular location">
    <subcellularLocation>
        <location evidence="1">Nucleus</location>
    </subcellularLocation>
</comment>
<evidence type="ECO:0000256" key="10">
    <source>
        <dbReference type="ARBA" id="ARBA00034617"/>
    </source>
</evidence>
<name>J3NJA8_GAET3</name>
<keyword evidence="5 16" id="KW-0347">Helicase</keyword>
<dbReference type="Pfam" id="PF00270">
    <property type="entry name" value="DEAD"/>
    <property type="match status" value="1"/>
</dbReference>
<feature type="compositionally biased region" description="Acidic residues" evidence="13">
    <location>
        <begin position="1623"/>
        <end position="1637"/>
    </location>
</feature>
<dbReference type="EMBL" id="GL385395">
    <property type="protein sequence ID" value="EJT81359.1"/>
    <property type="molecule type" value="Genomic_DNA"/>
</dbReference>
<reference evidence="16" key="3">
    <citation type="submission" date="2010-09" db="EMBL/GenBank/DDBJ databases">
        <title>Annotation of Gaeumannomyces graminis var. tritici R3-111a-1.</title>
        <authorList>
            <consortium name="The Broad Institute Genome Sequencing Platform"/>
            <person name="Ma L.-J."/>
            <person name="Dead R."/>
            <person name="Young S.K."/>
            <person name="Zeng Q."/>
            <person name="Gargeya S."/>
            <person name="Fitzgerald M."/>
            <person name="Haas B."/>
            <person name="Abouelleil A."/>
            <person name="Alvarado L."/>
            <person name="Arachchi H.M."/>
            <person name="Berlin A."/>
            <person name="Brown A."/>
            <person name="Chapman S.B."/>
            <person name="Chen Z."/>
            <person name="Dunbar C."/>
            <person name="Freedman E."/>
            <person name="Gearin G."/>
            <person name="Gellesch M."/>
            <person name="Goldberg J."/>
            <person name="Griggs A."/>
            <person name="Gujja S."/>
            <person name="Heiman D."/>
            <person name="Howarth C."/>
            <person name="Larson L."/>
            <person name="Lui A."/>
            <person name="MacDonald P.J.P."/>
            <person name="Mehta T."/>
            <person name="Montmayeur A."/>
            <person name="Murphy C."/>
            <person name="Neiman D."/>
            <person name="Pearson M."/>
            <person name="Priest M."/>
            <person name="Roberts A."/>
            <person name="Saif S."/>
            <person name="Shea T."/>
            <person name="Shenoy N."/>
            <person name="Sisk P."/>
            <person name="Stolte C."/>
            <person name="Sykes S."/>
            <person name="Yandava C."/>
            <person name="Wortman J."/>
            <person name="Nusbaum C."/>
            <person name="Birren B."/>
        </authorList>
    </citation>
    <scope>NUCLEOTIDE SEQUENCE</scope>
    <source>
        <strain evidence="16">R3-111a-1</strain>
    </source>
</reference>
<evidence type="ECO:0000259" key="14">
    <source>
        <dbReference type="PROSITE" id="PS51192"/>
    </source>
</evidence>
<dbReference type="Pfam" id="PF16124">
    <property type="entry name" value="RecQ_Zn_bind"/>
    <property type="match status" value="1"/>
</dbReference>
<dbReference type="InterPro" id="IPR011545">
    <property type="entry name" value="DEAD/DEAH_box_helicase_dom"/>
</dbReference>
<keyword evidence="6" id="KW-0067">ATP-binding</keyword>
<dbReference type="FunFam" id="3.40.50.300:FF:001975">
    <property type="entry name" value="ATP-dependent DNA helicase"/>
    <property type="match status" value="1"/>
</dbReference>
<feature type="compositionally biased region" description="Gly residues" evidence="13">
    <location>
        <begin position="1687"/>
        <end position="1700"/>
    </location>
</feature>
<dbReference type="SUPFAM" id="SSF52540">
    <property type="entry name" value="P-loop containing nucleoside triphosphate hydrolases"/>
    <property type="match status" value="1"/>
</dbReference>
<evidence type="ECO:0000256" key="7">
    <source>
        <dbReference type="ARBA" id="ARBA00023125"/>
    </source>
</evidence>
<evidence type="ECO:0000256" key="5">
    <source>
        <dbReference type="ARBA" id="ARBA00022806"/>
    </source>
</evidence>
<organism evidence="16">
    <name type="scientific">Gaeumannomyces tritici (strain R3-111a-1)</name>
    <name type="common">Wheat and barley take-all root rot fungus</name>
    <name type="synonym">Gaeumannomyces graminis var. tritici</name>
    <dbReference type="NCBI Taxonomy" id="644352"/>
    <lineage>
        <taxon>Eukaryota</taxon>
        <taxon>Fungi</taxon>
        <taxon>Dikarya</taxon>
        <taxon>Ascomycota</taxon>
        <taxon>Pezizomycotina</taxon>
        <taxon>Sordariomycetes</taxon>
        <taxon>Sordariomycetidae</taxon>
        <taxon>Magnaporthales</taxon>
        <taxon>Magnaporthaceae</taxon>
        <taxon>Gaeumannomyces</taxon>
    </lineage>
</organism>
<dbReference type="Pfam" id="PF09382">
    <property type="entry name" value="RQC"/>
    <property type="match status" value="1"/>
</dbReference>
<dbReference type="GO" id="GO:0005634">
    <property type="term" value="C:nucleus"/>
    <property type="evidence" value="ECO:0007669"/>
    <property type="project" value="UniProtKB-SubCell"/>
</dbReference>
<gene>
    <name evidence="17" type="primary">20341800</name>
    <name evidence="16" type="ORF">GGTG_01342</name>
</gene>
<keyword evidence="9" id="KW-0539">Nucleus</keyword>
<feature type="region of interest" description="Disordered" evidence="13">
    <location>
        <begin position="768"/>
        <end position="826"/>
    </location>
</feature>
<dbReference type="Proteomes" id="UP000006039">
    <property type="component" value="Unassembled WGS sequence"/>
</dbReference>
<dbReference type="GO" id="GO:0006260">
    <property type="term" value="P:DNA replication"/>
    <property type="evidence" value="ECO:0007669"/>
    <property type="project" value="InterPro"/>
</dbReference>
<feature type="compositionally biased region" description="Basic and acidic residues" evidence="13">
    <location>
        <begin position="802"/>
        <end position="815"/>
    </location>
</feature>
<dbReference type="SUPFAM" id="SSF46785">
    <property type="entry name" value="Winged helix' DNA-binding domain"/>
    <property type="match status" value="1"/>
</dbReference>
<dbReference type="PROSITE" id="PS00690">
    <property type="entry name" value="DEAH_ATP_HELICASE"/>
    <property type="match status" value="1"/>
</dbReference>
<feature type="compositionally biased region" description="Pro residues" evidence="13">
    <location>
        <begin position="721"/>
        <end position="735"/>
    </location>
</feature>
<feature type="coiled-coil region" evidence="12">
    <location>
        <begin position="556"/>
        <end position="583"/>
    </location>
</feature>
<feature type="compositionally biased region" description="Polar residues" evidence="13">
    <location>
        <begin position="382"/>
        <end position="398"/>
    </location>
</feature>
<dbReference type="InterPro" id="IPR014001">
    <property type="entry name" value="Helicase_ATP-bd"/>
</dbReference>
<dbReference type="InterPro" id="IPR044876">
    <property type="entry name" value="HRDC_dom_sf"/>
</dbReference>
<dbReference type="GO" id="GO:0016787">
    <property type="term" value="F:hydrolase activity"/>
    <property type="evidence" value="ECO:0007669"/>
    <property type="project" value="UniProtKB-KW"/>
</dbReference>
<feature type="region of interest" description="Disordered" evidence="13">
    <location>
        <begin position="21"/>
        <end position="167"/>
    </location>
</feature>
<evidence type="ECO:0000256" key="9">
    <source>
        <dbReference type="ARBA" id="ARBA00023242"/>
    </source>
</evidence>
<feature type="domain" description="Helicase ATP-binding" evidence="14">
    <location>
        <begin position="855"/>
        <end position="1037"/>
    </location>
</feature>
<keyword evidence="12" id="KW-0175">Coiled coil</keyword>
<sequence>MTRNNLRDQLSWLLRDISITLPAGPSLPSAPDSFGSQSEPSQVSTTRSQPQASAVPALSPTDPTPTARSTAVPSGPPSVADAVQPPRRLDTVAAEGGMARLTSAAKSKKPSLMVKEQPLPTPDSTSSIPPLQRAFSQLVDRKNARSAKKEPPATPAPASTAAVRSPVFTSDIYSGVDSIDLTSDDAPIKSSPHRDVRLWTEDCASRPEPLPRKSGKKRKSVEMSKVTPTPKKKQPVVDDDDDEFPDVHTLTELGSTRPKRGLSKGLPSSQNTPIKARVAAASSYATSVIEEHTVTETVSRTKTRVRRADSVAALAEGSAVPATAPIAAPLGNEASPRRPSTRGAVEDTSVGEPRSTPGPSRKKSRKPRDSAVIQDSEDEFLTPQTEHISFFSCVSGSQSDREGEESTQRANDSTGHVAEGRSPRSETPSRKRQREISPAPHVDNAEPEKPVAHSSDSDGSTLIMDLFLRNPGVIRRKRQEIQTEMKKLSADYMRALSDNWPRDRKEQVKENRKRLSEQQKTLDALGAEYDAHKALKERKDTLVQKLVEKFENGLVASEDEDAADEMSHQIQEKEQNLRHLLVAAGMNNLELFEDAGEAAEPSSAPHHVVFGTQSPPHSVVSQMTRQASMSTSTIADNAPQVIRQTQVPTKGPPVLSRMDKYGDSILAPQPPPFPREAMPQNRVPVSRTPAIQSAATGAAFSDGLLDDDDDHGDMMELCDNPPLPRRPQPQPPKPPVRAAAGSRSASRWAGEEVNYFSDDEDSMVQFAESLERESSSRPSLSTQASRSALLETSGNTRIVPRSRTEPPRRDKKSDSAPKPSISRDLMKHAWSNDVRRALKDHFRMSGFRHNQLEAINATLSGKDAFVLMPTGGGKSLCYQLPAVIDTGNTRGVTIVVSPLLSLMQDQIDHLKVLHILARQFSGDVDKAQRDMILDALRSSKNPENMVRLLYVTPEMIGKSQAFLNALDKVYSNDKLARIVIDEAHCVSQWGHDFRPDYKTLGEVRRRYPKVPVMALTATATPHVIVDIKLNLSIPQCEIFSQSFNRPNLFYDIRTKGKNIVQTIADLIQSDHEGETGIVYTLSRKSAETIAKKLRDQSGISAHHYHAKMETEEKTDVQRKWQSGQIKVVVATIAFGMGIDKPDVRFVVHHTLPKSLEGYYQETGRAGRDGGQSHCYLYFGYGDITSLRKMINDGEGNQEQRDRQSQMLNRVIDFCEDKRECRRQSILRYFGEKFDPASCNKTCDNCRNGGHFELVDHTETAVAALQVIQARRQTTPKQCADVLLGRNNPKDHERPEQYGAAKPLKEHVVLNILYRLTAEEALEEVNKPIKGGMVATYCHIGPRAHEFLSGARKLELVTKVGRGAGDQDADGLPKKRTKKSATGEQSRLPPSTNVSSPVLNSRKKNGGRAQLQVEDDEESDAAPAGSIHANGYAKDGFVISSEADDDDEYFEPMRAPTKGRQRTLDEMRGPVQGSRGGEAEIDEIHGDFVEQFVQDAKLAEERIRNTNSLRKALFTEQQLRIMATTWTTTLSKMYEISGISQENVKKYGGHLLPILLKYYNFYRNAMGTNGAGADDDVVDLVSDGDEDRHGHGGPGCHQRKQPAAAAQARRSTAKGKKPAQENFFSDEAEEDDDQEDSFEQSRYFGSGGGGQGGAETAAEREAREWNERFDQAGEAAGARPKSRSRNGAGSGTGGRSSGGWKGGKKSYARRSSGGGVAKRKTFGKKAAAASKSGAAGSSARAKASGSGGGFGLMPL</sequence>
<keyword evidence="7" id="KW-0238">DNA-binding</keyword>
<dbReference type="CDD" id="cd18794">
    <property type="entry name" value="SF2_C_RecQ"/>
    <property type="match status" value="1"/>
</dbReference>
<feature type="compositionally biased region" description="Polar residues" evidence="13">
    <location>
        <begin position="34"/>
        <end position="52"/>
    </location>
</feature>
<feature type="compositionally biased region" description="Low complexity" evidence="13">
    <location>
        <begin position="737"/>
        <end position="748"/>
    </location>
</feature>
<dbReference type="GO" id="GO:0043138">
    <property type="term" value="F:3'-5' DNA helicase activity"/>
    <property type="evidence" value="ECO:0007669"/>
    <property type="project" value="UniProtKB-EC"/>
</dbReference>
<evidence type="ECO:0000313" key="18">
    <source>
        <dbReference type="Proteomes" id="UP000006039"/>
    </source>
</evidence>
<evidence type="ECO:0000256" key="6">
    <source>
        <dbReference type="ARBA" id="ARBA00022840"/>
    </source>
</evidence>
<dbReference type="PANTHER" id="PTHR13710">
    <property type="entry name" value="DNA HELICASE RECQ FAMILY MEMBER"/>
    <property type="match status" value="1"/>
</dbReference>
<keyword evidence="8" id="KW-0413">Isomerase</keyword>
<evidence type="ECO:0000256" key="8">
    <source>
        <dbReference type="ARBA" id="ARBA00023235"/>
    </source>
</evidence>
<evidence type="ECO:0000313" key="17">
    <source>
        <dbReference type="EnsemblFungi" id="EJT81359"/>
    </source>
</evidence>
<dbReference type="GO" id="GO:0005524">
    <property type="term" value="F:ATP binding"/>
    <property type="evidence" value="ECO:0007669"/>
    <property type="project" value="UniProtKB-KW"/>
</dbReference>
<protein>
    <recommendedName>
        <fullName evidence="11">DNA 3'-5' helicase</fullName>
        <ecNumber evidence="11">5.6.2.4</ecNumber>
    </recommendedName>
</protein>
<dbReference type="InterPro" id="IPR032284">
    <property type="entry name" value="RecQ_Zn-bd"/>
</dbReference>
<feature type="domain" description="Helicase C-terminal" evidence="15">
    <location>
        <begin position="1058"/>
        <end position="1211"/>
    </location>
</feature>
<dbReference type="Gene3D" id="3.40.50.300">
    <property type="entry name" value="P-loop containing nucleotide triphosphate hydrolases"/>
    <property type="match status" value="2"/>
</dbReference>
<dbReference type="HOGENOM" id="CLU_001103_16_0_1"/>
<keyword evidence="3" id="KW-0547">Nucleotide-binding</keyword>
<evidence type="ECO:0000259" key="15">
    <source>
        <dbReference type="PROSITE" id="PS51194"/>
    </source>
</evidence>
<feature type="region of interest" description="Disordered" evidence="13">
    <location>
        <begin position="1579"/>
        <end position="1754"/>
    </location>
</feature>
<dbReference type="SMART" id="SM00487">
    <property type="entry name" value="DEXDc"/>
    <property type="match status" value="1"/>
</dbReference>
<reference evidence="17" key="4">
    <citation type="journal article" date="2015" name="G3 (Bethesda)">
        <title>Genome sequences of three phytopathogenic species of the Magnaporthaceae family of fungi.</title>
        <authorList>
            <person name="Okagaki L.H."/>
            <person name="Nunes C.C."/>
            <person name="Sailsbery J."/>
            <person name="Clay B."/>
            <person name="Brown D."/>
            <person name="John T."/>
            <person name="Oh Y."/>
            <person name="Young N."/>
            <person name="Fitzgerald M."/>
            <person name="Haas B.J."/>
            <person name="Zeng Q."/>
            <person name="Young S."/>
            <person name="Adiconis X."/>
            <person name="Fan L."/>
            <person name="Levin J.Z."/>
            <person name="Mitchell T.K."/>
            <person name="Okubara P.A."/>
            <person name="Farman M.L."/>
            <person name="Kohn L.M."/>
            <person name="Birren B."/>
            <person name="Ma L.-J."/>
            <person name="Dean R.A."/>
        </authorList>
    </citation>
    <scope>NUCLEOTIDE SEQUENCE</scope>
    <source>
        <strain evidence="17">R3-111a-1</strain>
    </source>
</reference>
<dbReference type="InterPro" id="IPR027417">
    <property type="entry name" value="P-loop_NTPase"/>
</dbReference>
<dbReference type="InterPro" id="IPR001650">
    <property type="entry name" value="Helicase_C-like"/>
</dbReference>
<dbReference type="GO" id="GO:0003677">
    <property type="term" value="F:DNA binding"/>
    <property type="evidence" value="ECO:0007669"/>
    <property type="project" value="UniProtKB-KW"/>
</dbReference>
<dbReference type="GO" id="GO:0005694">
    <property type="term" value="C:chromosome"/>
    <property type="evidence" value="ECO:0007669"/>
    <property type="project" value="TreeGrafter"/>
</dbReference>
<feature type="compositionally biased region" description="Basic and acidic residues" evidence="13">
    <location>
        <begin position="418"/>
        <end position="429"/>
    </location>
</feature>
<dbReference type="GeneID" id="20341800"/>
<dbReference type="SMART" id="SM00490">
    <property type="entry name" value="HELICc"/>
    <property type="match status" value="1"/>
</dbReference>
<dbReference type="NCBIfam" id="TIGR00614">
    <property type="entry name" value="recQ_fam"/>
    <property type="match status" value="1"/>
</dbReference>
<dbReference type="Gene3D" id="1.10.10.10">
    <property type="entry name" value="Winged helix-like DNA-binding domain superfamily/Winged helix DNA-binding domain"/>
    <property type="match status" value="1"/>
</dbReference>
<feature type="region of interest" description="Disordered" evidence="13">
    <location>
        <begin position="1442"/>
        <end position="1475"/>
    </location>
</feature>
<dbReference type="Gene3D" id="1.10.150.80">
    <property type="entry name" value="HRDC domain"/>
    <property type="match status" value="1"/>
</dbReference>
<accession>J3NJA8</accession>
<dbReference type="EC" id="5.6.2.4" evidence="11"/>
<feature type="compositionally biased region" description="Basic and acidic residues" evidence="13">
    <location>
        <begin position="1656"/>
        <end position="1670"/>
    </location>
</feature>
<comment type="similarity">
    <text evidence="2">Belongs to the helicase family. RecQ subfamily.</text>
</comment>
<dbReference type="eggNOG" id="KOG0351">
    <property type="taxonomic scope" value="Eukaryota"/>
</dbReference>
<dbReference type="InterPro" id="IPR004589">
    <property type="entry name" value="DNA_helicase_ATP-dep_RecQ"/>
</dbReference>
<dbReference type="InterPro" id="IPR002464">
    <property type="entry name" value="DNA/RNA_helicase_DEAH_CS"/>
</dbReference>
<dbReference type="InterPro" id="IPR036388">
    <property type="entry name" value="WH-like_DNA-bd_sf"/>
</dbReference>
<dbReference type="Pfam" id="PF00271">
    <property type="entry name" value="Helicase_C"/>
    <property type="match status" value="1"/>
</dbReference>
<feature type="compositionally biased region" description="Low complexity" evidence="13">
    <location>
        <begin position="1723"/>
        <end position="1743"/>
    </location>
</feature>
<dbReference type="STRING" id="644352.J3NJA8"/>
<feature type="region of interest" description="Disordered" evidence="13">
    <location>
        <begin position="1361"/>
        <end position="1427"/>
    </location>
</feature>
<dbReference type="FunFam" id="3.40.50.300:FF:000537">
    <property type="entry name" value="Bloom syndrome RecQ-like helicase"/>
    <property type="match status" value="1"/>
</dbReference>
<dbReference type="EnsemblFungi" id="EJT81359">
    <property type="protein sequence ID" value="EJT81359"/>
    <property type="gene ID" value="GGTG_01342"/>
</dbReference>
<feature type="compositionally biased region" description="Polar residues" evidence="13">
    <location>
        <begin position="1379"/>
        <end position="1398"/>
    </location>
</feature>
<dbReference type="SMART" id="SM00956">
    <property type="entry name" value="RQC"/>
    <property type="match status" value="1"/>
</dbReference>
<feature type="compositionally biased region" description="Basic and acidic residues" evidence="13">
    <location>
        <begin position="199"/>
        <end position="211"/>
    </location>
</feature>
<dbReference type="PANTHER" id="PTHR13710:SF153">
    <property type="entry name" value="RECQ-LIKE DNA HELICASE BLM"/>
    <property type="match status" value="1"/>
</dbReference>
<dbReference type="VEuPathDB" id="FungiDB:GGTG_01342"/>
<evidence type="ECO:0000256" key="13">
    <source>
        <dbReference type="SAM" id="MobiDB-lite"/>
    </source>
</evidence>
<feature type="compositionally biased region" description="Polar residues" evidence="13">
    <location>
        <begin position="782"/>
        <end position="796"/>
    </location>
</feature>
<reference evidence="17" key="5">
    <citation type="submission" date="2018-04" db="UniProtKB">
        <authorList>
            <consortium name="EnsemblFungi"/>
        </authorList>
    </citation>
    <scope>IDENTIFICATION</scope>
    <source>
        <strain evidence="17">R3-111a-1</strain>
    </source>
</reference>
<dbReference type="InterPro" id="IPR018982">
    <property type="entry name" value="RQC_domain"/>
</dbReference>
<feature type="coiled-coil region" evidence="12">
    <location>
        <begin position="478"/>
        <end position="528"/>
    </location>
</feature>
<evidence type="ECO:0000256" key="11">
    <source>
        <dbReference type="ARBA" id="ARBA00034808"/>
    </source>
</evidence>
<dbReference type="PROSITE" id="PS51194">
    <property type="entry name" value="HELICASE_CTER"/>
    <property type="match status" value="1"/>
</dbReference>
<feature type="region of interest" description="Disordered" evidence="13">
    <location>
        <begin position="294"/>
        <end position="459"/>
    </location>
</feature>
<keyword evidence="18" id="KW-1185">Reference proteome</keyword>
<feature type="compositionally biased region" description="Low complexity" evidence="13">
    <location>
        <begin position="1600"/>
        <end position="1609"/>
    </location>
</feature>
<dbReference type="RefSeq" id="XP_009217368.1">
    <property type="nucleotide sequence ID" value="XM_009219104.1"/>
</dbReference>
<feature type="region of interest" description="Disordered" evidence="13">
    <location>
        <begin position="694"/>
        <end position="748"/>
    </location>
</feature>